<keyword evidence="4" id="KW-0963">Cytoplasm</keyword>
<evidence type="ECO:0000256" key="1">
    <source>
        <dbReference type="ARBA" id="ARBA00004275"/>
    </source>
</evidence>
<dbReference type="InterPro" id="IPR019734">
    <property type="entry name" value="TPR_rpt"/>
</dbReference>
<dbReference type="STRING" id="451379.A0A0N5AGJ3"/>
<evidence type="ECO:0000256" key="4">
    <source>
        <dbReference type="ARBA" id="ARBA00022490"/>
    </source>
</evidence>
<sequence>MKALVRDECAQPNPLVNFSGQFLCNSGATSLASNPLQAFGVPMQLTLEEQLTEEYLNDIGDRTSVPSTFDFTELKNHLLETNNDQYFKSPVSGQDYPCNQNVQKLQKRPFFKREDKWHDEMSATSTNKLAAKWCEEFNSLINNTKMETIWESVESVKDVSSSLWPTEFLSQFESTEKHEEIVTDNLANEFINEIATNSTTEDFGEELAKEFIEANTMKFENGFCKSFYDVYKFKKNNCFIGKEVKIEDSLKFIEQGQLSNAILCLESLLQKDYNDSKAWYLLGLCQAENEDDRSAICAFKQSANLNPSNGNVYLALATSLANESLNKAALEQLNYWIHSHPKYKNFLRLFLQPVNNIQSDDEVFAKIEQKFLHVVRCKSNQNDADLQNALGILYSIGGIYERAAEALRIAVSISRNDPRLWNRLGAVLNNSGRSAEAVGAFRRALELFPDYVRAKYNLGIASVEFFSEAIQCFLDALALQESSDDLGSSAIFNTLRTAVLSLYPENAPDILSAIYNRDTKRLRMIL</sequence>
<dbReference type="GO" id="GO:0005052">
    <property type="term" value="F:peroxisome matrix targeting signal-1 binding"/>
    <property type="evidence" value="ECO:0007669"/>
    <property type="project" value="TreeGrafter"/>
</dbReference>
<keyword evidence="6 8" id="KW-0802">TPR repeat</keyword>
<comment type="subcellular location">
    <subcellularLocation>
        <location evidence="2">Cytoplasm</location>
    </subcellularLocation>
    <subcellularLocation>
        <location evidence="1">Peroxisome</location>
    </subcellularLocation>
</comment>
<feature type="repeat" description="TPR" evidence="8">
    <location>
        <begin position="276"/>
        <end position="309"/>
    </location>
</feature>
<dbReference type="PROSITE" id="PS50005">
    <property type="entry name" value="TPR"/>
    <property type="match status" value="2"/>
</dbReference>
<reference evidence="10" key="1">
    <citation type="submission" date="2017-02" db="UniProtKB">
        <authorList>
            <consortium name="WormBaseParasite"/>
        </authorList>
    </citation>
    <scope>IDENTIFICATION</scope>
</reference>
<dbReference type="Proteomes" id="UP000046393">
    <property type="component" value="Unplaced"/>
</dbReference>
<dbReference type="WBParaSite" id="SMUV_0000344601-mRNA-1">
    <property type="protein sequence ID" value="SMUV_0000344601-mRNA-1"/>
    <property type="gene ID" value="SMUV_0000344601"/>
</dbReference>
<dbReference type="PANTHER" id="PTHR10130">
    <property type="entry name" value="PEROXISOMAL TARGETING SIGNAL 1 RECEPTOR PEX5"/>
    <property type="match status" value="1"/>
</dbReference>
<accession>A0A0N5AGJ3</accession>
<dbReference type="Pfam" id="PF13428">
    <property type="entry name" value="TPR_14"/>
    <property type="match status" value="1"/>
</dbReference>
<dbReference type="Pfam" id="PF13432">
    <property type="entry name" value="TPR_16"/>
    <property type="match status" value="1"/>
</dbReference>
<name>A0A0N5AGJ3_9BILA</name>
<evidence type="ECO:0000256" key="5">
    <source>
        <dbReference type="ARBA" id="ARBA00022737"/>
    </source>
</evidence>
<dbReference type="SUPFAM" id="SSF48452">
    <property type="entry name" value="TPR-like"/>
    <property type="match status" value="1"/>
</dbReference>
<evidence type="ECO:0000256" key="7">
    <source>
        <dbReference type="ARBA" id="ARBA00023140"/>
    </source>
</evidence>
<dbReference type="AlphaFoldDB" id="A0A0N5AGJ3"/>
<evidence type="ECO:0000313" key="9">
    <source>
        <dbReference type="Proteomes" id="UP000046393"/>
    </source>
</evidence>
<evidence type="ECO:0000256" key="3">
    <source>
        <dbReference type="ARBA" id="ARBA00005348"/>
    </source>
</evidence>
<keyword evidence="5" id="KW-0677">Repeat</keyword>
<feature type="repeat" description="TPR" evidence="8">
    <location>
        <begin position="418"/>
        <end position="451"/>
    </location>
</feature>
<comment type="similarity">
    <text evidence="3">Belongs to the peroxisomal targeting signal receptor family.</text>
</comment>
<dbReference type="GO" id="GO:0005829">
    <property type="term" value="C:cytosol"/>
    <property type="evidence" value="ECO:0007669"/>
    <property type="project" value="TreeGrafter"/>
</dbReference>
<keyword evidence="9" id="KW-1185">Reference proteome</keyword>
<evidence type="ECO:0000256" key="6">
    <source>
        <dbReference type="ARBA" id="ARBA00022803"/>
    </source>
</evidence>
<dbReference type="GO" id="GO:0016560">
    <property type="term" value="P:protein import into peroxisome matrix, docking"/>
    <property type="evidence" value="ECO:0007669"/>
    <property type="project" value="TreeGrafter"/>
</dbReference>
<evidence type="ECO:0000256" key="2">
    <source>
        <dbReference type="ARBA" id="ARBA00004496"/>
    </source>
</evidence>
<organism evidence="9 10">
    <name type="scientific">Syphacia muris</name>
    <dbReference type="NCBI Taxonomy" id="451379"/>
    <lineage>
        <taxon>Eukaryota</taxon>
        <taxon>Metazoa</taxon>
        <taxon>Ecdysozoa</taxon>
        <taxon>Nematoda</taxon>
        <taxon>Chromadorea</taxon>
        <taxon>Rhabditida</taxon>
        <taxon>Spirurina</taxon>
        <taxon>Oxyuridomorpha</taxon>
        <taxon>Oxyuroidea</taxon>
        <taxon>Oxyuridae</taxon>
        <taxon>Syphacia</taxon>
    </lineage>
</organism>
<dbReference type="InterPro" id="IPR011990">
    <property type="entry name" value="TPR-like_helical_dom_sf"/>
</dbReference>
<dbReference type="PANTHER" id="PTHR10130:SF0">
    <property type="entry name" value="GH08708P"/>
    <property type="match status" value="1"/>
</dbReference>
<evidence type="ECO:0000313" key="10">
    <source>
        <dbReference type="WBParaSite" id="SMUV_0000344601-mRNA-1"/>
    </source>
</evidence>
<proteinExistence type="inferred from homology"/>
<dbReference type="InterPro" id="IPR024111">
    <property type="entry name" value="PEX5/PEX5L"/>
</dbReference>
<dbReference type="SMART" id="SM00028">
    <property type="entry name" value="TPR"/>
    <property type="match status" value="4"/>
</dbReference>
<dbReference type="Gene3D" id="1.25.40.10">
    <property type="entry name" value="Tetratricopeptide repeat domain"/>
    <property type="match status" value="1"/>
</dbReference>
<keyword evidence="7" id="KW-0576">Peroxisome</keyword>
<protein>
    <submittedName>
        <fullName evidence="10">TPR_REGION domain-containing protein</fullName>
    </submittedName>
</protein>
<evidence type="ECO:0000256" key="8">
    <source>
        <dbReference type="PROSITE-ProRule" id="PRU00339"/>
    </source>
</evidence>
<dbReference type="GO" id="GO:0005778">
    <property type="term" value="C:peroxisomal membrane"/>
    <property type="evidence" value="ECO:0007669"/>
    <property type="project" value="TreeGrafter"/>
</dbReference>